<gene>
    <name evidence="11" type="primary">fas</name>
</gene>
<dbReference type="GeneID" id="117744372"/>
<dbReference type="PROSITE" id="PS50017">
    <property type="entry name" value="DEATH_DOMAIN"/>
    <property type="match status" value="1"/>
</dbReference>
<keyword evidence="7" id="KW-0812">Transmembrane</keyword>
<evidence type="ECO:0000256" key="2">
    <source>
        <dbReference type="ARBA" id="ARBA00022729"/>
    </source>
</evidence>
<dbReference type="SUPFAM" id="SSF47986">
    <property type="entry name" value="DEATH domain"/>
    <property type="match status" value="1"/>
</dbReference>
<feature type="domain" description="TNFR-Cys" evidence="10">
    <location>
        <begin position="73"/>
        <end position="116"/>
    </location>
</feature>
<keyword evidence="12" id="KW-1185">Reference proteome</keyword>
<dbReference type="SMART" id="SM00208">
    <property type="entry name" value="TNFR"/>
    <property type="match status" value="3"/>
</dbReference>
<dbReference type="Ensembl" id="ENSCLMT00005024207.1">
    <property type="protein sequence ID" value="ENSCLMP00005023117.1"/>
    <property type="gene ID" value="ENSCLMG00005011480.1"/>
</dbReference>
<dbReference type="Pfam" id="PF00531">
    <property type="entry name" value="Death"/>
    <property type="match status" value="1"/>
</dbReference>
<feature type="repeat" description="TNFR-Cys" evidence="6">
    <location>
        <begin position="73"/>
        <end position="116"/>
    </location>
</feature>
<dbReference type="Pfam" id="PF00020">
    <property type="entry name" value="TNFR_c6"/>
    <property type="match status" value="1"/>
</dbReference>
<dbReference type="GeneTree" id="ENSGT00950000183126"/>
<dbReference type="GO" id="GO:0006924">
    <property type="term" value="P:activation-induced cell death of T cells"/>
    <property type="evidence" value="ECO:0007669"/>
    <property type="project" value="TreeGrafter"/>
</dbReference>
<feature type="domain" description="TNFR-Cys" evidence="10">
    <location>
        <begin position="117"/>
        <end position="156"/>
    </location>
</feature>
<dbReference type="Proteomes" id="UP000694565">
    <property type="component" value="Unplaced"/>
</dbReference>
<keyword evidence="7" id="KW-1133">Transmembrane helix</keyword>
<dbReference type="InterPro" id="IPR001368">
    <property type="entry name" value="TNFR/NGFR_Cys_rich_reg"/>
</dbReference>
<feature type="transmembrane region" description="Helical" evidence="7">
    <location>
        <begin position="165"/>
        <end position="187"/>
    </location>
</feature>
<feature type="signal peptide" evidence="8">
    <location>
        <begin position="1"/>
        <end position="27"/>
    </location>
</feature>
<evidence type="ECO:0000256" key="3">
    <source>
        <dbReference type="ARBA" id="ARBA00022737"/>
    </source>
</evidence>
<evidence type="ECO:0000256" key="6">
    <source>
        <dbReference type="PROSITE-ProRule" id="PRU00206"/>
    </source>
</evidence>
<feature type="domain" description="Death" evidence="9">
    <location>
        <begin position="248"/>
        <end position="302"/>
    </location>
</feature>
<dbReference type="PANTHER" id="PTHR46874">
    <property type="entry name" value="TUMOR NECROSIS FACTOR RECEPTOR SUPERFAMILY MEMBER 6"/>
    <property type="match status" value="1"/>
</dbReference>
<dbReference type="InterPro" id="IPR000488">
    <property type="entry name" value="Death_dom"/>
</dbReference>
<evidence type="ECO:0008006" key="13">
    <source>
        <dbReference type="Google" id="ProtNLM"/>
    </source>
</evidence>
<organism evidence="11 12">
    <name type="scientific">Cyclopterus lumpus</name>
    <name type="common">Lumpsucker</name>
    <dbReference type="NCBI Taxonomy" id="8103"/>
    <lineage>
        <taxon>Eukaryota</taxon>
        <taxon>Metazoa</taxon>
        <taxon>Chordata</taxon>
        <taxon>Craniata</taxon>
        <taxon>Vertebrata</taxon>
        <taxon>Euteleostomi</taxon>
        <taxon>Actinopterygii</taxon>
        <taxon>Neopterygii</taxon>
        <taxon>Teleostei</taxon>
        <taxon>Neoteleostei</taxon>
        <taxon>Acanthomorphata</taxon>
        <taxon>Eupercaria</taxon>
        <taxon>Perciformes</taxon>
        <taxon>Cottioidei</taxon>
        <taxon>Cottales</taxon>
        <taxon>Cyclopteridae</taxon>
        <taxon>Cyclopterus</taxon>
    </lineage>
</organism>
<dbReference type="CTD" id="355"/>
<dbReference type="SUPFAM" id="SSF57586">
    <property type="entry name" value="TNF receptor-like"/>
    <property type="match status" value="2"/>
</dbReference>
<evidence type="ECO:0000256" key="5">
    <source>
        <dbReference type="ARBA" id="ARBA00023180"/>
    </source>
</evidence>
<dbReference type="GO" id="GO:0097192">
    <property type="term" value="P:extrinsic apoptotic signaling pathway in absence of ligand"/>
    <property type="evidence" value="ECO:0007669"/>
    <property type="project" value="TreeGrafter"/>
</dbReference>
<dbReference type="GO" id="GO:0045121">
    <property type="term" value="C:membrane raft"/>
    <property type="evidence" value="ECO:0007669"/>
    <property type="project" value="TreeGrafter"/>
</dbReference>
<proteinExistence type="predicted"/>
<comment type="caution">
    <text evidence="6">Lacks conserved residue(s) required for the propagation of feature annotation.</text>
</comment>
<keyword evidence="3" id="KW-0677">Repeat</keyword>
<reference evidence="11" key="2">
    <citation type="submission" date="2025-09" db="UniProtKB">
        <authorList>
            <consortium name="Ensembl"/>
        </authorList>
    </citation>
    <scope>IDENTIFICATION</scope>
</reference>
<dbReference type="GO" id="GO:0031265">
    <property type="term" value="C:CD95 death-inducing signaling complex"/>
    <property type="evidence" value="ECO:0007669"/>
    <property type="project" value="TreeGrafter"/>
</dbReference>
<evidence type="ECO:0000259" key="10">
    <source>
        <dbReference type="PROSITE" id="PS50050"/>
    </source>
</evidence>
<sequence length="305" mass="33168">MAAASTGFPVWCISCVLVSLLAHVATSAAEGNSSLTCVDGIYEHGGGICCLCGAGQYLKEHCTTSEQYGECELCTRNTYRSLPNSLDSCEPCTSCSQPNANLVVKQACTSAIDAKCQCKKDHYCSSGTETCIICNPCKECPKGIKVACTSNNNTVCNEIEGKPHIGLIMGIVAILVIGLGLLALFYIRKRYQRRHQIPSVPSAADPEMQHLAAPVVDLQPHLSDIADIIGWRDMQVVALRSRMENATIESCRLDHPHNSQEQTLQLLQIWVESQGNEASRILIQSLQNSSRRGKAEKVKDILSRS</sequence>
<dbReference type="PROSITE" id="PS50050">
    <property type="entry name" value="TNFR_NGFR_2"/>
    <property type="match status" value="2"/>
</dbReference>
<dbReference type="GO" id="GO:0009897">
    <property type="term" value="C:external side of plasma membrane"/>
    <property type="evidence" value="ECO:0007669"/>
    <property type="project" value="TreeGrafter"/>
</dbReference>
<accession>A0A8C2Z7B0</accession>
<reference evidence="11" key="1">
    <citation type="submission" date="2025-08" db="UniProtKB">
        <authorList>
            <consortium name="Ensembl"/>
        </authorList>
    </citation>
    <scope>IDENTIFICATION</scope>
</reference>
<dbReference type="GO" id="GO:0043066">
    <property type="term" value="P:negative regulation of apoptotic process"/>
    <property type="evidence" value="ECO:0007669"/>
    <property type="project" value="TreeGrafter"/>
</dbReference>
<evidence type="ECO:0000256" key="7">
    <source>
        <dbReference type="SAM" id="Phobius"/>
    </source>
</evidence>
<evidence type="ECO:0000313" key="12">
    <source>
        <dbReference type="Proteomes" id="UP000694565"/>
    </source>
</evidence>
<evidence type="ECO:0000256" key="1">
    <source>
        <dbReference type="ARBA" id="ARBA00022703"/>
    </source>
</evidence>
<dbReference type="GO" id="GO:0005031">
    <property type="term" value="F:tumor necrosis factor receptor activity"/>
    <property type="evidence" value="ECO:0007669"/>
    <property type="project" value="TreeGrafter"/>
</dbReference>
<feature type="disulfide bond" evidence="6">
    <location>
        <begin position="74"/>
        <end position="89"/>
    </location>
</feature>
<dbReference type="KEGG" id="clum:117744372"/>
<name>A0A8C2Z7B0_CYCLU</name>
<keyword evidence="5" id="KW-0325">Glycoprotein</keyword>
<dbReference type="OrthoDB" id="9949242at2759"/>
<dbReference type="Gene3D" id="2.10.50.10">
    <property type="entry name" value="Tumor Necrosis Factor Receptor, subunit A, domain 2"/>
    <property type="match status" value="2"/>
</dbReference>
<dbReference type="Gene3D" id="1.10.533.10">
    <property type="entry name" value="Death Domain, Fas"/>
    <property type="match status" value="1"/>
</dbReference>
<evidence type="ECO:0000256" key="4">
    <source>
        <dbReference type="ARBA" id="ARBA00023157"/>
    </source>
</evidence>
<evidence type="ECO:0000313" key="11">
    <source>
        <dbReference type="Ensembl" id="ENSCLMP00005023117.1"/>
    </source>
</evidence>
<evidence type="ECO:0000256" key="8">
    <source>
        <dbReference type="SAM" id="SignalP"/>
    </source>
</evidence>
<dbReference type="GO" id="GO:0032872">
    <property type="term" value="P:regulation of stress-activated MAPK cascade"/>
    <property type="evidence" value="ECO:0007669"/>
    <property type="project" value="TreeGrafter"/>
</dbReference>
<keyword evidence="1" id="KW-0053">Apoptosis</keyword>
<keyword evidence="2 8" id="KW-0732">Signal</keyword>
<dbReference type="RefSeq" id="XP_034408489.1">
    <property type="nucleotide sequence ID" value="XM_034552598.1"/>
</dbReference>
<dbReference type="AlphaFoldDB" id="A0A8C2Z7B0"/>
<dbReference type="PANTHER" id="PTHR46874:SF1">
    <property type="entry name" value="TUMOR NECROSIS FACTOR RECEPTOR SUPERFAMILY MEMBER 6"/>
    <property type="match status" value="1"/>
</dbReference>
<dbReference type="GO" id="GO:0097049">
    <property type="term" value="P:motor neuron apoptotic process"/>
    <property type="evidence" value="ECO:0007669"/>
    <property type="project" value="TreeGrafter"/>
</dbReference>
<keyword evidence="7" id="KW-0472">Membrane</keyword>
<feature type="repeat" description="TNFR-Cys" evidence="6">
    <location>
        <begin position="117"/>
        <end position="156"/>
    </location>
</feature>
<dbReference type="GO" id="GO:0097527">
    <property type="term" value="P:necroptotic signaling pathway"/>
    <property type="evidence" value="ECO:0007669"/>
    <property type="project" value="TreeGrafter"/>
</dbReference>
<keyword evidence="4 6" id="KW-1015">Disulfide bond</keyword>
<evidence type="ECO:0000259" key="9">
    <source>
        <dbReference type="PROSITE" id="PS50017"/>
    </source>
</evidence>
<dbReference type="InterPro" id="IPR011029">
    <property type="entry name" value="DEATH-like_dom_sf"/>
</dbReference>
<feature type="chain" id="PRO_5034274799" description="Tumor necrosis factor receptor superfamily member 6" evidence="8">
    <location>
        <begin position="28"/>
        <end position="305"/>
    </location>
</feature>
<protein>
    <recommendedName>
        <fullName evidence="13">Tumor necrosis factor receptor superfamily member 6</fullName>
    </recommendedName>
</protein>